<accession>A0A183AWP2</accession>
<dbReference type="WBParaSite" id="ECPE_0001141201-mRNA-1">
    <property type="protein sequence ID" value="ECPE_0001141201-mRNA-1"/>
    <property type="gene ID" value="ECPE_0001141201"/>
</dbReference>
<dbReference type="AlphaFoldDB" id="A0A183AWP2"/>
<dbReference type="GO" id="GO:0046983">
    <property type="term" value="F:protein dimerization activity"/>
    <property type="evidence" value="ECO:0007669"/>
    <property type="project" value="InterPro"/>
</dbReference>
<evidence type="ECO:0000256" key="1">
    <source>
        <dbReference type="SAM" id="MobiDB-lite"/>
    </source>
</evidence>
<feature type="compositionally biased region" description="Acidic residues" evidence="1">
    <location>
        <begin position="21"/>
        <end position="32"/>
    </location>
</feature>
<dbReference type="Pfam" id="PF16178">
    <property type="entry name" value="Anoct_dimer"/>
    <property type="match status" value="1"/>
</dbReference>
<dbReference type="InterPro" id="IPR032394">
    <property type="entry name" value="Anoct_dimer"/>
</dbReference>
<sequence length="117" mass="13558">LVLDYILRRAHCFIENDDDEAAAAAEAEDEENAMPKYEEHENDPTAPEMKSWGEKNRNLNIGITKLISDGVFIAAYPLHEPTEKKEVASETNNRIMLRRYWASYPSFARQQPLDYIR</sequence>
<evidence type="ECO:0000313" key="3">
    <source>
        <dbReference type="WBParaSite" id="ECPE_0001141201-mRNA-1"/>
    </source>
</evidence>
<protein>
    <submittedName>
        <fullName evidence="3">Anoct_dimer domain-containing protein</fullName>
    </submittedName>
</protein>
<name>A0A183AWP2_9TREM</name>
<organism evidence="3">
    <name type="scientific">Echinostoma caproni</name>
    <dbReference type="NCBI Taxonomy" id="27848"/>
    <lineage>
        <taxon>Eukaryota</taxon>
        <taxon>Metazoa</taxon>
        <taxon>Spiralia</taxon>
        <taxon>Lophotrochozoa</taxon>
        <taxon>Platyhelminthes</taxon>
        <taxon>Trematoda</taxon>
        <taxon>Digenea</taxon>
        <taxon>Plagiorchiida</taxon>
        <taxon>Echinostomata</taxon>
        <taxon>Echinostomatoidea</taxon>
        <taxon>Echinostomatidae</taxon>
        <taxon>Echinostoma</taxon>
    </lineage>
</organism>
<evidence type="ECO:0000259" key="2">
    <source>
        <dbReference type="Pfam" id="PF16178"/>
    </source>
</evidence>
<feature type="region of interest" description="Disordered" evidence="1">
    <location>
        <begin position="21"/>
        <end position="52"/>
    </location>
</feature>
<proteinExistence type="predicted"/>
<feature type="domain" description="Anoctamin dimerisation" evidence="2">
    <location>
        <begin position="54"/>
        <end position="113"/>
    </location>
</feature>
<reference evidence="3" key="1">
    <citation type="submission" date="2016-06" db="UniProtKB">
        <authorList>
            <consortium name="WormBaseParasite"/>
        </authorList>
    </citation>
    <scope>IDENTIFICATION</scope>
</reference>